<dbReference type="Pfam" id="PF12698">
    <property type="entry name" value="ABC2_membrane_3"/>
    <property type="match status" value="1"/>
</dbReference>
<keyword evidence="3 5" id="KW-1133">Transmembrane helix</keyword>
<keyword evidence="2 5" id="KW-0812">Transmembrane</keyword>
<keyword evidence="8" id="KW-1185">Reference proteome</keyword>
<evidence type="ECO:0000313" key="8">
    <source>
        <dbReference type="Proteomes" id="UP000594967"/>
    </source>
</evidence>
<sequence length="371" mass="42647">MNSALFNLMLTQFRQYIREPQILFWSFGFPLLLVWLLGLSFSSQDIPERRIGIVMPQDQKAAAQVREWSEQLAGTDHQLQGIVNLQEVKRQHLIKVKYLVSYYQNRDEVILALKRGDIQMFVEVIPQQTGQKRIYYLDPQDNEAMLSYYLMNEKEQGERQPTEKNLSVLETAGLRYVDFLVPGLLAMAIMETCLIAVGWALVEKRITRVTRQMCITPMRKSTFLMAHIGACFLINFIEILIINLFARVYFDVEIQGSFSAFLLLLFAGNVCFSGIAVLASSRAMKAQTANGLLEVTILVQVLFSGIFFSYKNFPHWMVSIIEYLPLTMLADAMRKVFIEGGDIRLIMPATLMLMGFGVFTFVLGMRIFRWH</sequence>
<feature type="transmembrane region" description="Helical" evidence="5">
    <location>
        <begin position="223"/>
        <end position="246"/>
    </location>
</feature>
<evidence type="ECO:0000313" key="7">
    <source>
        <dbReference type="EMBL" id="QPS19156.1"/>
    </source>
</evidence>
<evidence type="ECO:0000256" key="3">
    <source>
        <dbReference type="ARBA" id="ARBA00022989"/>
    </source>
</evidence>
<organism evidence="7 8">
    <name type="scientific">Serratia plymuthica</name>
    <dbReference type="NCBI Taxonomy" id="82996"/>
    <lineage>
        <taxon>Bacteria</taxon>
        <taxon>Pseudomonadati</taxon>
        <taxon>Pseudomonadota</taxon>
        <taxon>Gammaproteobacteria</taxon>
        <taxon>Enterobacterales</taxon>
        <taxon>Yersiniaceae</taxon>
        <taxon>Serratia</taxon>
    </lineage>
</organism>
<dbReference type="Proteomes" id="UP000594967">
    <property type="component" value="Chromosome"/>
</dbReference>
<keyword evidence="4 5" id="KW-0472">Membrane</keyword>
<dbReference type="EMBL" id="CP065673">
    <property type="protein sequence ID" value="QPS19156.1"/>
    <property type="molecule type" value="Genomic_DNA"/>
</dbReference>
<gene>
    <name evidence="7" type="ORF">I6G64_16320</name>
</gene>
<evidence type="ECO:0000256" key="5">
    <source>
        <dbReference type="SAM" id="Phobius"/>
    </source>
</evidence>
<name>A0A7T2SPF5_SERPL</name>
<dbReference type="InterPro" id="IPR052902">
    <property type="entry name" value="ABC-2_transporter"/>
</dbReference>
<dbReference type="PANTHER" id="PTHR43027">
    <property type="entry name" value="DOXORUBICIN RESISTANCE ABC TRANSPORTER PERMEASE PROTEIN DRRC-RELATED"/>
    <property type="match status" value="1"/>
</dbReference>
<dbReference type="PANTHER" id="PTHR43027:SF2">
    <property type="entry name" value="TRANSPORT PERMEASE PROTEIN"/>
    <property type="match status" value="1"/>
</dbReference>
<feature type="transmembrane region" description="Helical" evidence="5">
    <location>
        <begin position="179"/>
        <end position="202"/>
    </location>
</feature>
<dbReference type="RefSeq" id="WP_062868657.1">
    <property type="nucleotide sequence ID" value="NZ_CAMITG010000001.1"/>
</dbReference>
<evidence type="ECO:0000256" key="4">
    <source>
        <dbReference type="ARBA" id="ARBA00023136"/>
    </source>
</evidence>
<feature type="transmembrane region" description="Helical" evidence="5">
    <location>
        <begin position="291"/>
        <end position="310"/>
    </location>
</feature>
<feature type="domain" description="ABC transmembrane type-2" evidence="6">
    <location>
        <begin position="144"/>
        <end position="371"/>
    </location>
</feature>
<dbReference type="PROSITE" id="PS51012">
    <property type="entry name" value="ABC_TM2"/>
    <property type="match status" value="1"/>
</dbReference>
<evidence type="ECO:0000256" key="1">
    <source>
        <dbReference type="ARBA" id="ARBA00004141"/>
    </source>
</evidence>
<feature type="transmembrane region" description="Helical" evidence="5">
    <location>
        <begin position="345"/>
        <end position="368"/>
    </location>
</feature>
<evidence type="ECO:0000259" key="6">
    <source>
        <dbReference type="PROSITE" id="PS51012"/>
    </source>
</evidence>
<reference evidence="7 8" key="1">
    <citation type="submission" date="2020-12" db="EMBL/GenBank/DDBJ databases">
        <title>FDA dAtabase for Regulatory Grade micrObial Sequences (FDA-ARGOS): Supporting development and validation of Infectious Disease Dx tests.</title>
        <authorList>
            <person name="Sproer C."/>
            <person name="Gronow S."/>
            <person name="Severitt S."/>
            <person name="Schroder I."/>
            <person name="Tallon L."/>
            <person name="Sadzewicz L."/>
            <person name="Zhao X."/>
            <person name="Boylan J."/>
            <person name="Ott S."/>
            <person name="Bowen H."/>
            <person name="Vavikolanu K."/>
            <person name="Mehta A."/>
            <person name="Aluvathingal J."/>
            <person name="Nadendla S."/>
            <person name="Lowell S."/>
            <person name="Myers T."/>
            <person name="Yan Y."/>
            <person name="Sichtig H."/>
        </authorList>
    </citation>
    <scope>NUCLEOTIDE SEQUENCE [LARGE SCALE GENOMIC DNA]</scope>
    <source>
        <strain evidence="7 8">FDAARGOS_907</strain>
    </source>
</reference>
<protein>
    <submittedName>
        <fullName evidence="7">ABC transporter permease</fullName>
    </submittedName>
</protein>
<dbReference type="InterPro" id="IPR047817">
    <property type="entry name" value="ABC2_TM_bact-type"/>
</dbReference>
<feature type="transmembrane region" description="Helical" evidence="5">
    <location>
        <begin position="22"/>
        <end position="41"/>
    </location>
</feature>
<proteinExistence type="predicted"/>
<evidence type="ECO:0000256" key="2">
    <source>
        <dbReference type="ARBA" id="ARBA00022692"/>
    </source>
</evidence>
<dbReference type="InterPro" id="IPR013525">
    <property type="entry name" value="ABC2_TM"/>
</dbReference>
<accession>A0A7T2SPF5</accession>
<comment type="subcellular location">
    <subcellularLocation>
        <location evidence="1">Membrane</location>
        <topology evidence="1">Multi-pass membrane protein</topology>
    </subcellularLocation>
</comment>
<feature type="transmembrane region" description="Helical" evidence="5">
    <location>
        <begin position="258"/>
        <end position="279"/>
    </location>
</feature>